<proteinExistence type="predicted"/>
<accession>A0ABU2UI92</accession>
<evidence type="ECO:0000313" key="2">
    <source>
        <dbReference type="Proteomes" id="UP001180489"/>
    </source>
</evidence>
<evidence type="ECO:0000313" key="1">
    <source>
        <dbReference type="EMBL" id="MDT0472983.1"/>
    </source>
</evidence>
<dbReference type="Proteomes" id="UP001180489">
    <property type="component" value="Unassembled WGS sequence"/>
</dbReference>
<name>A0ABU2UI92_9ACTN</name>
<dbReference type="RefSeq" id="WP_311635057.1">
    <property type="nucleotide sequence ID" value="NZ_JAVRFF010000012.1"/>
</dbReference>
<dbReference type="EMBL" id="JAVRFF010000012">
    <property type="protein sequence ID" value="MDT0472983.1"/>
    <property type="molecule type" value="Genomic_DNA"/>
</dbReference>
<gene>
    <name evidence="1" type="ORF">RM863_12700</name>
</gene>
<protein>
    <submittedName>
        <fullName evidence="1">Uncharacterized protein</fullName>
    </submittedName>
</protein>
<reference evidence="1" key="1">
    <citation type="submission" date="2024-05" db="EMBL/GenBank/DDBJ databases">
        <title>30 novel species of actinomycetes from the DSMZ collection.</title>
        <authorList>
            <person name="Nouioui I."/>
        </authorList>
    </citation>
    <scope>NUCLEOTIDE SEQUENCE</scope>
    <source>
        <strain evidence="1">DSM 41014</strain>
    </source>
</reference>
<sequence>MTAVDRIPLYHSVRYAVRGLPAVPTQYGAGDLHPSEITLTYRAAPDSGLGRVHAYVAGRIWVDGVETPLLPGGLYGQHYFDGLDGWPEWLATEAQVHDPEAPPSADPTETARLTTELDRARALADDEETLRYLRREGLLVLLARLQRGRTLTAAEALALRQHVEAEIREANTAREVARGNRRHVQILAPELAAAQAAIERVRALRDPIAAALEQADYRLDMRRGDLADSIMPVIVAALHGTETSTET</sequence>
<comment type="caution">
    <text evidence="1">The sequence shown here is derived from an EMBL/GenBank/DDBJ whole genome shotgun (WGS) entry which is preliminary data.</text>
</comment>
<keyword evidence="2" id="KW-1185">Reference proteome</keyword>
<organism evidence="1 2">
    <name type="scientific">Streptomyces hintoniae</name>
    <dbReference type="NCBI Taxonomy" id="3075521"/>
    <lineage>
        <taxon>Bacteria</taxon>
        <taxon>Bacillati</taxon>
        <taxon>Actinomycetota</taxon>
        <taxon>Actinomycetes</taxon>
        <taxon>Kitasatosporales</taxon>
        <taxon>Streptomycetaceae</taxon>
        <taxon>Streptomyces</taxon>
    </lineage>
</organism>